<gene>
    <name evidence="11" type="ORF">JO379_000092</name>
</gene>
<evidence type="ECO:0000256" key="3">
    <source>
        <dbReference type="ARBA" id="ARBA00022670"/>
    </source>
</evidence>
<dbReference type="Gene3D" id="3.40.630.10">
    <property type="entry name" value="Zn peptidases"/>
    <property type="match status" value="1"/>
</dbReference>
<evidence type="ECO:0000256" key="6">
    <source>
        <dbReference type="ARBA" id="ARBA00049972"/>
    </source>
</evidence>
<evidence type="ECO:0000256" key="5">
    <source>
        <dbReference type="ARBA" id="ARBA00033172"/>
    </source>
</evidence>
<dbReference type="Pfam" id="PF02789">
    <property type="entry name" value="Peptidase_M17_N"/>
    <property type="match status" value="1"/>
</dbReference>
<dbReference type="PRINTS" id="PR00481">
    <property type="entry name" value="LAMNOPPTDASE"/>
</dbReference>
<dbReference type="InterPro" id="IPR043472">
    <property type="entry name" value="Macro_dom-like"/>
</dbReference>
<evidence type="ECO:0000259" key="9">
    <source>
        <dbReference type="Pfam" id="PF00883"/>
    </source>
</evidence>
<dbReference type="Proteomes" id="UP001519291">
    <property type="component" value="Unassembled WGS sequence"/>
</dbReference>
<name>A0ABS4XVT6_9ACTN</name>
<dbReference type="SUPFAM" id="SSF52949">
    <property type="entry name" value="Macro domain-like"/>
    <property type="match status" value="1"/>
</dbReference>
<dbReference type="InterPro" id="IPR011356">
    <property type="entry name" value="Leucine_aapep/pepB"/>
</dbReference>
<comment type="caution">
    <text evidence="11">The sequence shown here is derived from an EMBL/GenBank/DDBJ whole genome shotgun (WGS) entry which is preliminary data.</text>
</comment>
<keyword evidence="3" id="KW-0645">Protease</keyword>
<keyword evidence="2 11" id="KW-0031">Aminopeptidase</keyword>
<dbReference type="Pfam" id="PF00883">
    <property type="entry name" value="Peptidase_M17"/>
    <property type="match status" value="1"/>
</dbReference>
<sequence>MVAEPSPDGRSIVLNVGLGPARSATAGAFRRAAVAAVRAAGPARTLRLDLALPDDSGVPAADRARAVTEGAVLGLYRYDDFRSQKSASPLREVTVATSEHGAVAEALAVCDGTCLARDLVNCPADALTPTAFAHRVQHLADTVGLSCTLHEGQALTDLGLAGLAAVSRGSHASAGYVEVDYTPPAGPPALTVGLVGKGVTFDSGGLSLKPPGEMHAMKADMGGAAAVVGVFAALPRLGLPIQVRGYLPLAENMPGGGALRVGDVVRHLDGTTTEITNTDNEGRVILADVLVRATRPGPGRVDLVIDVATLTSAAVHALGTRTGALFSPDGSLADTILTAARRAGESLCRLPLLAHERRHLRSTVADRVNCSHRHGDTVQAALFLQDFITPGTPWAHLDIAAPAYNDETPYDEVPHGGTGFAVRTLIETLRLLSAQHHGR</sequence>
<keyword evidence="4 11" id="KW-0378">Hydrolase</keyword>
<dbReference type="InterPro" id="IPR008283">
    <property type="entry name" value="Peptidase_M17_N"/>
</dbReference>
<evidence type="ECO:0000256" key="7">
    <source>
        <dbReference type="ARBA" id="ARBA00050021"/>
    </source>
</evidence>
<evidence type="ECO:0000256" key="1">
    <source>
        <dbReference type="ARBA" id="ARBA00009528"/>
    </source>
</evidence>
<evidence type="ECO:0000256" key="8">
    <source>
        <dbReference type="ARBA" id="ARBA00050061"/>
    </source>
</evidence>
<dbReference type="GO" id="GO:0004177">
    <property type="term" value="F:aminopeptidase activity"/>
    <property type="evidence" value="ECO:0007669"/>
    <property type="project" value="UniProtKB-KW"/>
</dbReference>
<feature type="domain" description="Cytosol aminopeptidase" evidence="9">
    <location>
        <begin position="115"/>
        <end position="426"/>
    </location>
</feature>
<evidence type="ECO:0000259" key="10">
    <source>
        <dbReference type="Pfam" id="PF02789"/>
    </source>
</evidence>
<proteinExistence type="inferred from homology"/>
<organism evidence="11 12">
    <name type="scientific">Streptomyces syringium</name>
    <dbReference type="NCBI Taxonomy" id="76729"/>
    <lineage>
        <taxon>Bacteria</taxon>
        <taxon>Bacillati</taxon>
        <taxon>Actinomycetota</taxon>
        <taxon>Actinomycetes</taxon>
        <taxon>Kitasatosporales</taxon>
        <taxon>Streptomycetaceae</taxon>
        <taxon>Streptomyces</taxon>
    </lineage>
</organism>
<evidence type="ECO:0000313" key="12">
    <source>
        <dbReference type="Proteomes" id="UP001519291"/>
    </source>
</evidence>
<comment type="function">
    <text evidence="6">Presumably involved in the processing and regular turnover of intracellular proteins. Catalyzes the removal of unsubstituted N-terminal amino acids from various peptides.</text>
</comment>
<keyword evidence="12" id="KW-1185">Reference proteome</keyword>
<evidence type="ECO:0000256" key="4">
    <source>
        <dbReference type="ARBA" id="ARBA00022801"/>
    </source>
</evidence>
<dbReference type="Gene3D" id="3.40.220.10">
    <property type="entry name" value="Leucine Aminopeptidase, subunit E, domain 1"/>
    <property type="match status" value="1"/>
</dbReference>
<evidence type="ECO:0000256" key="2">
    <source>
        <dbReference type="ARBA" id="ARBA00022438"/>
    </source>
</evidence>
<dbReference type="PANTHER" id="PTHR11963">
    <property type="entry name" value="LEUCINE AMINOPEPTIDASE-RELATED"/>
    <property type="match status" value="1"/>
</dbReference>
<feature type="domain" description="Peptidase M17 leucyl aminopeptidase N-terminal" evidence="10">
    <location>
        <begin position="10"/>
        <end position="85"/>
    </location>
</feature>
<comment type="similarity">
    <text evidence="1">Belongs to the peptidase M17 family.</text>
</comment>
<protein>
    <recommendedName>
        <fullName evidence="7">Probable cytosol aminopeptidase</fullName>
    </recommendedName>
    <alternativeName>
        <fullName evidence="8">Leucine aminopeptidase</fullName>
    </alternativeName>
    <alternativeName>
        <fullName evidence="5">Leucyl aminopeptidase</fullName>
    </alternativeName>
</protein>
<accession>A0ABS4XVT6</accession>
<dbReference type="SUPFAM" id="SSF53187">
    <property type="entry name" value="Zn-dependent exopeptidases"/>
    <property type="match status" value="1"/>
</dbReference>
<dbReference type="PANTHER" id="PTHR11963:SF23">
    <property type="entry name" value="CYTOSOL AMINOPEPTIDASE"/>
    <property type="match status" value="1"/>
</dbReference>
<dbReference type="EMBL" id="JAGIOH010000001">
    <property type="protein sequence ID" value="MBP2400623.1"/>
    <property type="molecule type" value="Genomic_DNA"/>
</dbReference>
<dbReference type="InterPro" id="IPR000819">
    <property type="entry name" value="Peptidase_M17_C"/>
</dbReference>
<reference evidence="11 12" key="1">
    <citation type="submission" date="2021-03" db="EMBL/GenBank/DDBJ databases">
        <title>Sequencing the genomes of 1000 actinobacteria strains.</title>
        <authorList>
            <person name="Klenk H.-P."/>
        </authorList>
    </citation>
    <scope>NUCLEOTIDE SEQUENCE [LARGE SCALE GENOMIC DNA]</scope>
    <source>
        <strain evidence="11 12">DSM 41480</strain>
    </source>
</reference>
<evidence type="ECO:0000313" key="11">
    <source>
        <dbReference type="EMBL" id="MBP2400623.1"/>
    </source>
</evidence>
<dbReference type="CDD" id="cd00433">
    <property type="entry name" value="Peptidase_M17"/>
    <property type="match status" value="1"/>
</dbReference>